<sequence length="195" mass="22015">MVEFEELLELDLMHLLEAAPEVAAYRQQPVDISYPDDDALRKYTPDFEVLLTSGQFLYVEVKPQERLSDPEIARKLEAIRVQLERDEIRFEVLTCADIRRQPRLNNIRWLYRQAGTAPVTAGAADFGARRLAATGPHTIGSAHAALRGTGLDPAILILKGICACDLDHPVSFETPIHLAQENSHERFRISRRLGF</sequence>
<dbReference type="Gene3D" id="3.40.91.30">
    <property type="match status" value="1"/>
</dbReference>
<dbReference type="Proteomes" id="UP001180453">
    <property type="component" value="Unassembled WGS sequence"/>
</dbReference>
<feature type="domain" description="TnsA endonuclease N-terminal" evidence="1">
    <location>
        <begin position="20"/>
        <end position="94"/>
    </location>
</feature>
<reference evidence="2 3" key="1">
    <citation type="submission" date="2023-07" db="EMBL/GenBank/DDBJ databases">
        <title>Sorghum-associated microbial communities from plants grown in Nebraska, USA.</title>
        <authorList>
            <person name="Schachtman D."/>
        </authorList>
    </citation>
    <scope>NUCLEOTIDE SEQUENCE [LARGE SCALE GENOMIC DNA]</scope>
    <source>
        <strain evidence="2 3">BE314</strain>
    </source>
</reference>
<keyword evidence="3" id="KW-1185">Reference proteome</keyword>
<proteinExistence type="predicted"/>
<evidence type="ECO:0000313" key="2">
    <source>
        <dbReference type="EMBL" id="MDR7270666.1"/>
    </source>
</evidence>
<dbReference type="EMBL" id="JAVDXU010000002">
    <property type="protein sequence ID" value="MDR7270666.1"/>
    <property type="molecule type" value="Genomic_DNA"/>
</dbReference>
<accession>A0ABU1YR39</accession>
<dbReference type="InterPro" id="IPR014833">
    <property type="entry name" value="TnsA_N"/>
</dbReference>
<name>A0ABU1YR39_ROSSA</name>
<evidence type="ECO:0000259" key="1">
    <source>
        <dbReference type="Pfam" id="PF08722"/>
    </source>
</evidence>
<dbReference type="Pfam" id="PF08722">
    <property type="entry name" value="Tn7_TnsA-like_N"/>
    <property type="match status" value="1"/>
</dbReference>
<organism evidence="2 3">
    <name type="scientific">Roseateles saccharophilus</name>
    <name type="common">Pseudomonas saccharophila</name>
    <dbReference type="NCBI Taxonomy" id="304"/>
    <lineage>
        <taxon>Bacteria</taxon>
        <taxon>Pseudomonadati</taxon>
        <taxon>Pseudomonadota</taxon>
        <taxon>Betaproteobacteria</taxon>
        <taxon>Burkholderiales</taxon>
        <taxon>Sphaerotilaceae</taxon>
        <taxon>Roseateles</taxon>
    </lineage>
</organism>
<comment type="caution">
    <text evidence="2">The sequence shown here is derived from an EMBL/GenBank/DDBJ whole genome shotgun (WGS) entry which is preliminary data.</text>
</comment>
<evidence type="ECO:0000313" key="3">
    <source>
        <dbReference type="Proteomes" id="UP001180453"/>
    </source>
</evidence>
<dbReference type="RefSeq" id="WP_310266787.1">
    <property type="nucleotide sequence ID" value="NZ_JAVDXU010000002.1"/>
</dbReference>
<protein>
    <recommendedName>
        <fullName evidence="1">TnsA endonuclease N-terminal domain-containing protein</fullName>
    </recommendedName>
</protein>
<gene>
    <name evidence="2" type="ORF">J2X20_003324</name>
</gene>